<feature type="compositionally biased region" description="Low complexity" evidence="1">
    <location>
        <begin position="60"/>
        <end position="70"/>
    </location>
</feature>
<reference evidence="3" key="1">
    <citation type="journal article" date="2019" name="Int. J. Syst. Evol. Microbiol.">
        <title>The Global Catalogue of Microorganisms (GCM) 10K type strain sequencing project: providing services to taxonomists for standard genome sequencing and annotation.</title>
        <authorList>
            <consortium name="The Broad Institute Genomics Platform"/>
            <consortium name="The Broad Institute Genome Sequencing Center for Infectious Disease"/>
            <person name="Wu L."/>
            <person name="Ma J."/>
        </authorList>
    </citation>
    <scope>NUCLEOTIDE SEQUENCE [LARGE SCALE GENOMIC DNA]</scope>
    <source>
        <strain evidence="3">JCM 18324</strain>
    </source>
</reference>
<sequence>MGATELLTHRQLSYPGRLLASMTTARYLAAIDALLREPFPAEHLPTRFGDSGPGFHRARPGPAGPEAHGPPADPDGRDADPDGQAERCRAEGEALAAALRARWGPPEHLGLWSASVRDAAGRTPPAPWDEAVRRADDVLLWRVGRRWAGLAAARCGEGRLELLVLVTEIDPP</sequence>
<comment type="caution">
    <text evidence="2">The sequence shown here is derived from an EMBL/GenBank/DDBJ whole genome shotgun (WGS) entry which is preliminary data.</text>
</comment>
<dbReference type="Proteomes" id="UP001501147">
    <property type="component" value="Unassembled WGS sequence"/>
</dbReference>
<keyword evidence="3" id="KW-1185">Reference proteome</keyword>
<name>A0ABP9AU48_9ACTN</name>
<evidence type="ECO:0000256" key="1">
    <source>
        <dbReference type="SAM" id="MobiDB-lite"/>
    </source>
</evidence>
<accession>A0ABP9AU48</accession>
<organism evidence="2 3">
    <name type="scientific">Streptomyces sanyensis</name>
    <dbReference type="NCBI Taxonomy" id="568869"/>
    <lineage>
        <taxon>Bacteria</taxon>
        <taxon>Bacillati</taxon>
        <taxon>Actinomycetota</taxon>
        <taxon>Actinomycetes</taxon>
        <taxon>Kitasatosporales</taxon>
        <taxon>Streptomycetaceae</taxon>
        <taxon>Streptomyces</taxon>
    </lineage>
</organism>
<evidence type="ECO:0000313" key="2">
    <source>
        <dbReference type="EMBL" id="GAA4786243.1"/>
    </source>
</evidence>
<evidence type="ECO:0000313" key="3">
    <source>
        <dbReference type="Proteomes" id="UP001501147"/>
    </source>
</evidence>
<feature type="region of interest" description="Disordered" evidence="1">
    <location>
        <begin position="44"/>
        <end position="87"/>
    </location>
</feature>
<dbReference type="EMBL" id="BAABJV010000011">
    <property type="protein sequence ID" value="GAA4786243.1"/>
    <property type="molecule type" value="Genomic_DNA"/>
</dbReference>
<protein>
    <submittedName>
        <fullName evidence="2">Uncharacterized protein</fullName>
    </submittedName>
</protein>
<gene>
    <name evidence="2" type="ORF">GCM10023329_41340</name>
</gene>
<feature type="compositionally biased region" description="Basic and acidic residues" evidence="1">
    <location>
        <begin position="74"/>
        <end position="87"/>
    </location>
</feature>
<proteinExistence type="predicted"/>